<dbReference type="CDD" id="cd00212">
    <property type="entry name" value="PTS_IIB_glc"/>
    <property type="match status" value="1"/>
</dbReference>
<evidence type="ECO:0000256" key="5">
    <source>
        <dbReference type="ARBA" id="ARBA00022777"/>
    </source>
</evidence>
<evidence type="ECO:0000256" key="1">
    <source>
        <dbReference type="ARBA" id="ARBA00022448"/>
    </source>
</evidence>
<keyword evidence="2" id="KW-0762">Sugar transport</keyword>
<evidence type="ECO:0000256" key="4">
    <source>
        <dbReference type="ARBA" id="ARBA00022683"/>
    </source>
</evidence>
<dbReference type="PANTHER" id="PTHR30009">
    <property type="entry name" value="CYTOCHROME C-TYPE SYNTHESIS PROTEIN AND PTS TRANSMEMBRANE COMPONENT"/>
    <property type="match status" value="1"/>
</dbReference>
<dbReference type="Pfam" id="PF00367">
    <property type="entry name" value="PTS_EIIB"/>
    <property type="match status" value="1"/>
</dbReference>
<name>A0ABP6QPI8_9ACTN</name>
<keyword evidence="9" id="KW-1185">Reference proteome</keyword>
<dbReference type="SUPFAM" id="SSF55604">
    <property type="entry name" value="Glucose permease domain IIB"/>
    <property type="match status" value="1"/>
</dbReference>
<dbReference type="InterPro" id="IPR018113">
    <property type="entry name" value="PTrfase_EIIB_Cys"/>
</dbReference>
<evidence type="ECO:0000256" key="3">
    <source>
        <dbReference type="ARBA" id="ARBA00022679"/>
    </source>
</evidence>
<organism evidence="8 9">
    <name type="scientific">Actinocorallia longicatena</name>
    <dbReference type="NCBI Taxonomy" id="111803"/>
    <lineage>
        <taxon>Bacteria</taxon>
        <taxon>Bacillati</taxon>
        <taxon>Actinomycetota</taxon>
        <taxon>Actinomycetes</taxon>
        <taxon>Streptosporangiales</taxon>
        <taxon>Thermomonosporaceae</taxon>
        <taxon>Actinocorallia</taxon>
    </lineage>
</organism>
<dbReference type="InterPro" id="IPR001996">
    <property type="entry name" value="PTS_IIB_1"/>
</dbReference>
<dbReference type="PANTHER" id="PTHR30009:SF4">
    <property type="entry name" value="PTS SYSTEM N-ACETYLGLUCOSAMINE-SPECIFIC EIICBA COMPONENT"/>
    <property type="match status" value="1"/>
</dbReference>
<gene>
    <name evidence="8" type="ORF">GCM10010468_76460</name>
</gene>
<dbReference type="RefSeq" id="WP_344838777.1">
    <property type="nucleotide sequence ID" value="NZ_BAAAUV010000040.1"/>
</dbReference>
<keyword evidence="4" id="KW-0598">Phosphotransferase system</keyword>
<evidence type="ECO:0000259" key="7">
    <source>
        <dbReference type="PROSITE" id="PS51098"/>
    </source>
</evidence>
<dbReference type="PROSITE" id="PS51098">
    <property type="entry name" value="PTS_EIIB_TYPE_1"/>
    <property type="match status" value="1"/>
</dbReference>
<keyword evidence="3" id="KW-0808">Transferase</keyword>
<dbReference type="NCBIfam" id="TIGR00826">
    <property type="entry name" value="EIIB_glc"/>
    <property type="match status" value="1"/>
</dbReference>
<feature type="active site" description="Phosphocysteine intermediate; for EIIB activity" evidence="6">
    <location>
        <position position="23"/>
    </location>
</feature>
<reference evidence="9" key="1">
    <citation type="journal article" date="2019" name="Int. J. Syst. Evol. Microbiol.">
        <title>The Global Catalogue of Microorganisms (GCM) 10K type strain sequencing project: providing services to taxonomists for standard genome sequencing and annotation.</title>
        <authorList>
            <consortium name="The Broad Institute Genomics Platform"/>
            <consortium name="The Broad Institute Genome Sequencing Center for Infectious Disease"/>
            <person name="Wu L."/>
            <person name="Ma J."/>
        </authorList>
    </citation>
    <scope>NUCLEOTIDE SEQUENCE [LARGE SCALE GENOMIC DNA]</scope>
    <source>
        <strain evidence="9">JCM 9377</strain>
    </source>
</reference>
<dbReference type="Gene3D" id="3.30.1360.60">
    <property type="entry name" value="Glucose permease domain IIB"/>
    <property type="match status" value="1"/>
</dbReference>
<sequence length="76" mass="7858">MSRAETILAGLGGKANIVDLEACVTRLRTEVRDGALVDSAALKKAGAVGVLRSGRIVQVVLGLEADTVATRIKSLL</sequence>
<dbReference type="InterPro" id="IPR036878">
    <property type="entry name" value="Glu_permease_IIB"/>
</dbReference>
<evidence type="ECO:0000313" key="8">
    <source>
        <dbReference type="EMBL" id="GAA3240017.1"/>
    </source>
</evidence>
<comment type="caution">
    <text evidence="8">The sequence shown here is derived from an EMBL/GenBank/DDBJ whole genome shotgun (WGS) entry which is preliminary data.</text>
</comment>
<protein>
    <submittedName>
        <fullName evidence="8">PTS glucose/sucrose transporter subunit IIB</fullName>
    </submittedName>
</protein>
<accession>A0ABP6QPI8</accession>
<evidence type="ECO:0000256" key="2">
    <source>
        <dbReference type="ARBA" id="ARBA00022597"/>
    </source>
</evidence>
<keyword evidence="5" id="KW-0418">Kinase</keyword>
<keyword evidence="1" id="KW-0813">Transport</keyword>
<dbReference type="InterPro" id="IPR050429">
    <property type="entry name" value="PTS_Glucose_EIICBA"/>
</dbReference>
<dbReference type="Proteomes" id="UP001501237">
    <property type="component" value="Unassembled WGS sequence"/>
</dbReference>
<proteinExistence type="predicted"/>
<feature type="domain" description="PTS EIIB type-1" evidence="7">
    <location>
        <begin position="1"/>
        <end position="76"/>
    </location>
</feature>
<evidence type="ECO:0000256" key="6">
    <source>
        <dbReference type="PROSITE-ProRule" id="PRU00421"/>
    </source>
</evidence>
<evidence type="ECO:0000313" key="9">
    <source>
        <dbReference type="Proteomes" id="UP001501237"/>
    </source>
</evidence>
<dbReference type="EMBL" id="BAAAUV010000040">
    <property type="protein sequence ID" value="GAA3240017.1"/>
    <property type="molecule type" value="Genomic_DNA"/>
</dbReference>